<dbReference type="InterPro" id="IPR045054">
    <property type="entry name" value="P4HA-like"/>
</dbReference>
<dbReference type="GO" id="GO:0016705">
    <property type="term" value="F:oxidoreductase activity, acting on paired donors, with incorporation or reduction of molecular oxygen"/>
    <property type="evidence" value="ECO:0007669"/>
    <property type="project" value="InterPro"/>
</dbReference>
<protein>
    <submittedName>
        <fullName evidence="10">Prolyl 4-hydroxylase</fullName>
    </submittedName>
</protein>
<dbReference type="AlphaFoldDB" id="A0A2T4YU02"/>
<keyword evidence="7" id="KW-0408">Iron</keyword>
<evidence type="ECO:0000256" key="2">
    <source>
        <dbReference type="ARBA" id="ARBA00022723"/>
    </source>
</evidence>
<dbReference type="Gene3D" id="2.60.120.620">
    <property type="entry name" value="q2cbj1_9rhob like domain"/>
    <property type="match status" value="1"/>
</dbReference>
<evidence type="ECO:0000259" key="9">
    <source>
        <dbReference type="PROSITE" id="PS51471"/>
    </source>
</evidence>
<dbReference type="Proteomes" id="UP000240996">
    <property type="component" value="Unassembled WGS sequence"/>
</dbReference>
<keyword evidence="8" id="KW-0325">Glycoprotein</keyword>
<feature type="domain" description="Fe2OG dioxygenase" evidence="9">
    <location>
        <begin position="215"/>
        <end position="314"/>
    </location>
</feature>
<dbReference type="GO" id="GO:0031418">
    <property type="term" value="F:L-ascorbic acid binding"/>
    <property type="evidence" value="ECO:0007669"/>
    <property type="project" value="UniProtKB-KW"/>
</dbReference>
<evidence type="ECO:0000256" key="4">
    <source>
        <dbReference type="ARBA" id="ARBA00022896"/>
    </source>
</evidence>
<dbReference type="InterPro" id="IPR005123">
    <property type="entry name" value="Oxoglu/Fe-dep_dioxygenase_dom"/>
</dbReference>
<dbReference type="PANTHER" id="PTHR10869">
    <property type="entry name" value="PROLYL 4-HYDROXYLASE ALPHA SUBUNIT"/>
    <property type="match status" value="1"/>
</dbReference>
<evidence type="ECO:0000256" key="3">
    <source>
        <dbReference type="ARBA" id="ARBA00022824"/>
    </source>
</evidence>
<keyword evidence="4" id="KW-0847">Vitamin C</keyword>
<evidence type="ECO:0000313" key="10">
    <source>
        <dbReference type="EMBL" id="PTM47267.1"/>
    </source>
</evidence>
<keyword evidence="5" id="KW-0223">Dioxygenase</keyword>
<dbReference type="SMART" id="SM00702">
    <property type="entry name" value="P4Hc"/>
    <property type="match status" value="1"/>
</dbReference>
<name>A0A2T4YU02_9SPHN</name>
<keyword evidence="3" id="KW-0256">Endoplasmic reticulum</keyword>
<evidence type="ECO:0000256" key="6">
    <source>
        <dbReference type="ARBA" id="ARBA00023002"/>
    </source>
</evidence>
<dbReference type="InterPro" id="IPR006620">
    <property type="entry name" value="Pro_4_hyd_alph"/>
</dbReference>
<dbReference type="PANTHER" id="PTHR10869:SF246">
    <property type="entry name" value="TRANSMEMBRANE PROLYL 4-HYDROXYLASE"/>
    <property type="match status" value="1"/>
</dbReference>
<evidence type="ECO:0000256" key="1">
    <source>
        <dbReference type="ARBA" id="ARBA00001961"/>
    </source>
</evidence>
<keyword evidence="2" id="KW-0479">Metal-binding</keyword>
<dbReference type="InterPro" id="IPR011990">
    <property type="entry name" value="TPR-like_helical_dom_sf"/>
</dbReference>
<comment type="caution">
    <text evidence="10">The sequence shown here is derived from an EMBL/GenBank/DDBJ whole genome shotgun (WGS) entry which is preliminary data.</text>
</comment>
<dbReference type="Gene3D" id="1.25.40.10">
    <property type="entry name" value="Tetratricopeptide repeat domain"/>
    <property type="match status" value="1"/>
</dbReference>
<dbReference type="SUPFAM" id="SSF81901">
    <property type="entry name" value="HCP-like"/>
    <property type="match status" value="1"/>
</dbReference>
<evidence type="ECO:0000313" key="11">
    <source>
        <dbReference type="Proteomes" id="UP000240996"/>
    </source>
</evidence>
<evidence type="ECO:0000256" key="7">
    <source>
        <dbReference type="ARBA" id="ARBA00023004"/>
    </source>
</evidence>
<dbReference type="Pfam" id="PF13640">
    <property type="entry name" value="2OG-FeII_Oxy_3"/>
    <property type="match status" value="1"/>
</dbReference>
<dbReference type="EMBL" id="PZZN01000001">
    <property type="protein sequence ID" value="PTM47267.1"/>
    <property type="molecule type" value="Genomic_DNA"/>
</dbReference>
<reference evidence="10 11" key="1">
    <citation type="submission" date="2018-04" db="EMBL/GenBank/DDBJ databases">
        <title>Genomic Encyclopedia of Type Strains, Phase III (KMG-III): the genomes of soil and plant-associated and newly described type strains.</title>
        <authorList>
            <person name="Whitman W."/>
        </authorList>
    </citation>
    <scope>NUCLEOTIDE SEQUENCE [LARGE SCALE GENOMIC DNA]</scope>
    <source>
        <strain evidence="10 11">NW12</strain>
    </source>
</reference>
<evidence type="ECO:0000256" key="8">
    <source>
        <dbReference type="ARBA" id="ARBA00023180"/>
    </source>
</evidence>
<gene>
    <name evidence="10" type="ORF">C8J24_0658</name>
</gene>
<dbReference type="PROSITE" id="PS51471">
    <property type="entry name" value="FE2OG_OXY"/>
    <property type="match status" value="1"/>
</dbReference>
<keyword evidence="6" id="KW-0560">Oxidoreductase</keyword>
<dbReference type="GO" id="GO:0051213">
    <property type="term" value="F:dioxygenase activity"/>
    <property type="evidence" value="ECO:0007669"/>
    <property type="project" value="UniProtKB-KW"/>
</dbReference>
<proteinExistence type="predicted"/>
<organism evidence="10 11">
    <name type="scientific">Sphingomonas aerolata</name>
    <dbReference type="NCBI Taxonomy" id="185951"/>
    <lineage>
        <taxon>Bacteria</taxon>
        <taxon>Pseudomonadati</taxon>
        <taxon>Pseudomonadota</taxon>
        <taxon>Alphaproteobacteria</taxon>
        <taxon>Sphingomonadales</taxon>
        <taxon>Sphingomonadaceae</taxon>
        <taxon>Sphingomonas</taxon>
    </lineage>
</organism>
<dbReference type="GO" id="GO:0005506">
    <property type="term" value="F:iron ion binding"/>
    <property type="evidence" value="ECO:0007669"/>
    <property type="project" value="InterPro"/>
</dbReference>
<dbReference type="InterPro" id="IPR044862">
    <property type="entry name" value="Pro_4_hyd_alph_FE2OG_OXY"/>
</dbReference>
<evidence type="ECO:0000256" key="5">
    <source>
        <dbReference type="ARBA" id="ARBA00022964"/>
    </source>
</evidence>
<sequence length="326" mass="34809">MHADTFASALRFAKNGQPEPAIAAFEKAGHLGDASAMAELATWLLRGDLIPRDLSRARIALRRAVEIGHVDAALLEVALTANGTGGPCNWHSALGLLETAAKTDPVARQHIEIIHAMNLGSDGYPRRLPPAEVLSQSPYVVRFRGAVTPAECLHIAGVGHPLLEPCVVVDPVTHRPIAHPIRTSFSATIGPAQETLPVAALNRRFAALTQTPLQNGEPLQILKYATGQEYKLHSDALPGATNQRTVTAIAYLNDGFGGGETDFPLANLRIIPRAGDIIAFTSTGVDGALDPLSRHAGLPVTGGIKWIATRWIRQAEFNAWISSINQ</sequence>
<accession>A0A2T4YU02</accession>
<comment type="cofactor">
    <cofactor evidence="1">
        <name>L-ascorbate</name>
        <dbReference type="ChEBI" id="CHEBI:38290"/>
    </cofactor>
</comment>
<keyword evidence="11" id="KW-1185">Reference proteome</keyword>